<dbReference type="Proteomes" id="UP001148299">
    <property type="component" value="Unassembled WGS sequence"/>
</dbReference>
<evidence type="ECO:0000313" key="3">
    <source>
        <dbReference type="EMBL" id="KAJ5357375.1"/>
    </source>
</evidence>
<keyword evidence="2" id="KW-0472">Membrane</keyword>
<reference evidence="3" key="1">
    <citation type="submission" date="2022-12" db="EMBL/GenBank/DDBJ databases">
        <authorList>
            <person name="Petersen C."/>
        </authorList>
    </citation>
    <scope>NUCLEOTIDE SEQUENCE</scope>
    <source>
        <strain evidence="3">IBT 35675</strain>
    </source>
</reference>
<dbReference type="InterPro" id="IPR021514">
    <property type="entry name" value="DUF3176"/>
</dbReference>
<evidence type="ECO:0000313" key="4">
    <source>
        <dbReference type="Proteomes" id="UP001148299"/>
    </source>
</evidence>
<feature type="compositionally biased region" description="Basic and acidic residues" evidence="1">
    <location>
        <begin position="28"/>
        <end position="44"/>
    </location>
</feature>
<feature type="transmembrane region" description="Helical" evidence="2">
    <location>
        <begin position="87"/>
        <end position="108"/>
    </location>
</feature>
<dbReference type="AlphaFoldDB" id="A0A9W9RD89"/>
<dbReference type="EMBL" id="JAPZBR010000003">
    <property type="protein sequence ID" value="KAJ5357375.1"/>
    <property type="molecule type" value="Genomic_DNA"/>
</dbReference>
<dbReference type="PANTHER" id="PTHR35394">
    <property type="entry name" value="DUF3176 DOMAIN-CONTAINING PROTEIN"/>
    <property type="match status" value="1"/>
</dbReference>
<organism evidence="3 4">
    <name type="scientific">Penicillium brevicompactum</name>
    <dbReference type="NCBI Taxonomy" id="5074"/>
    <lineage>
        <taxon>Eukaryota</taxon>
        <taxon>Fungi</taxon>
        <taxon>Dikarya</taxon>
        <taxon>Ascomycota</taxon>
        <taxon>Pezizomycotina</taxon>
        <taxon>Eurotiomycetes</taxon>
        <taxon>Eurotiomycetidae</taxon>
        <taxon>Eurotiales</taxon>
        <taxon>Aspergillaceae</taxon>
        <taxon>Penicillium</taxon>
    </lineage>
</organism>
<name>A0A9W9RD89_PENBR</name>
<keyword evidence="2" id="KW-1133">Transmembrane helix</keyword>
<feature type="transmembrane region" description="Helical" evidence="2">
    <location>
        <begin position="548"/>
        <end position="570"/>
    </location>
</feature>
<evidence type="ECO:0000256" key="2">
    <source>
        <dbReference type="SAM" id="Phobius"/>
    </source>
</evidence>
<sequence length="634" mass="70410">MTPDELHREQVDDPQSNYLLPPSCSHQNDFHPSEERVGDYERVRQSPSLEPHPESAPESTTDLDTIDEESLQKDRNPQSLWRLFSKVFIWEILAITLSTGLLLSIVVIGAKFNKQPQPSWRYMSLNSMISWLSTLSKACVLFAISEGLGQLKWVWFAQRKRAMSDIRAFDAASRGIYGSAELIWSMRARHFAVAGSLAVILAIAFDPFNQNLIHNYPKLVDDSTQTATVSISSDYDALGPATGALNLIDSNIKANVYNSIFNTDSSKPWSIPRFGCSSGNCTWDPLVTLAMSSSCTSISDKLQTTCMEVEGELKCSSYLAGEDAAMDGSVAINFTMGSIIGTPVALGSTESFVYPSRPIAPMQMVALDFDKADRWGAFECAFLPVVRSFRPSVTEGVYREETLGVWKEGDYDGKDILSGSYILKPPWGPEMGMERNATFGIRQTTLITMMSFLRMFFSGRMEINNFGQSYKPNAKSTFASEDLMQAVASPTSNITGCTVEGPGKLQCAVENAAEAMSKSFRDHALSAQQGTTVFGKAMTSKTYIVIHWQWIALPVVVWLLGVFTLVGVIWKTRKTIAPTWKNDVMPLLTVYEHGQNQISGMTEELYKEKVELFDDEGRIKLGNQHKSMESSIIH</sequence>
<dbReference type="Pfam" id="PF11374">
    <property type="entry name" value="DUF3176"/>
    <property type="match status" value="1"/>
</dbReference>
<comment type="caution">
    <text evidence="3">The sequence shown here is derived from an EMBL/GenBank/DDBJ whole genome shotgun (WGS) entry which is preliminary data.</text>
</comment>
<reference evidence="3" key="2">
    <citation type="journal article" date="2023" name="IMA Fungus">
        <title>Comparative genomic study of the Penicillium genus elucidates a diverse pangenome and 15 lateral gene transfer events.</title>
        <authorList>
            <person name="Petersen C."/>
            <person name="Sorensen T."/>
            <person name="Nielsen M.R."/>
            <person name="Sondergaard T.E."/>
            <person name="Sorensen J.L."/>
            <person name="Fitzpatrick D.A."/>
            <person name="Frisvad J.C."/>
            <person name="Nielsen K.L."/>
        </authorList>
    </citation>
    <scope>NUCLEOTIDE SEQUENCE</scope>
    <source>
        <strain evidence="3">IBT 35675</strain>
    </source>
</reference>
<dbReference type="PANTHER" id="PTHR35394:SF5">
    <property type="entry name" value="DUF3176 DOMAIN-CONTAINING PROTEIN"/>
    <property type="match status" value="1"/>
</dbReference>
<feature type="transmembrane region" description="Helical" evidence="2">
    <location>
        <begin position="128"/>
        <end position="151"/>
    </location>
</feature>
<feature type="region of interest" description="Disordered" evidence="1">
    <location>
        <begin position="1"/>
        <end position="71"/>
    </location>
</feature>
<accession>A0A9W9RD89</accession>
<feature type="compositionally biased region" description="Basic and acidic residues" evidence="1">
    <location>
        <begin position="1"/>
        <end position="11"/>
    </location>
</feature>
<keyword evidence="2" id="KW-0812">Transmembrane</keyword>
<protein>
    <submittedName>
        <fullName evidence="3">Uncharacterized protein</fullName>
    </submittedName>
</protein>
<keyword evidence="4" id="KW-1185">Reference proteome</keyword>
<gene>
    <name evidence="3" type="ORF">N7541_004533</name>
</gene>
<evidence type="ECO:0000256" key="1">
    <source>
        <dbReference type="SAM" id="MobiDB-lite"/>
    </source>
</evidence>
<proteinExistence type="predicted"/>